<keyword evidence="6 11" id="KW-0378">Hydrolase</keyword>
<proteinExistence type="inferred from homology"/>
<dbReference type="InterPro" id="IPR001915">
    <property type="entry name" value="Peptidase_M48"/>
</dbReference>
<comment type="cofactor">
    <cofactor evidence="11">
        <name>Zn(2+)</name>
        <dbReference type="ChEBI" id="CHEBI:29105"/>
    </cofactor>
    <text evidence="11">Binds 1 zinc ion per subunit.</text>
</comment>
<feature type="domain" description="Peptidase M48" evidence="13">
    <location>
        <begin position="82"/>
        <end position="166"/>
    </location>
</feature>
<evidence type="ECO:0000256" key="8">
    <source>
        <dbReference type="ARBA" id="ARBA00022989"/>
    </source>
</evidence>
<dbReference type="Gene3D" id="3.30.2010.10">
    <property type="entry name" value="Metalloproteases ('zincins'), catalytic domain"/>
    <property type="match status" value="1"/>
</dbReference>
<evidence type="ECO:0000256" key="6">
    <source>
        <dbReference type="ARBA" id="ARBA00022801"/>
    </source>
</evidence>
<evidence type="ECO:0000256" key="12">
    <source>
        <dbReference type="SAM" id="Phobius"/>
    </source>
</evidence>
<dbReference type="CDD" id="cd07325">
    <property type="entry name" value="M48_Ste24p_like"/>
    <property type="match status" value="1"/>
</dbReference>
<keyword evidence="4 12" id="KW-0812">Transmembrane</keyword>
<keyword evidence="8 12" id="KW-1133">Transmembrane helix</keyword>
<evidence type="ECO:0000256" key="11">
    <source>
        <dbReference type="RuleBase" id="RU003983"/>
    </source>
</evidence>
<keyword evidence="7 11" id="KW-0862">Zinc</keyword>
<feature type="transmembrane region" description="Helical" evidence="12">
    <location>
        <begin position="269"/>
        <end position="295"/>
    </location>
</feature>
<evidence type="ECO:0000256" key="9">
    <source>
        <dbReference type="ARBA" id="ARBA00023049"/>
    </source>
</evidence>
<evidence type="ECO:0000256" key="2">
    <source>
        <dbReference type="ARBA" id="ARBA00022475"/>
    </source>
</evidence>
<evidence type="ECO:0000259" key="13">
    <source>
        <dbReference type="Pfam" id="PF01435"/>
    </source>
</evidence>
<dbReference type="Gene3D" id="3.30.700.10">
    <property type="entry name" value="Glycoprotein, Type 4 Pilin"/>
    <property type="match status" value="1"/>
</dbReference>
<evidence type="ECO:0000313" key="14">
    <source>
        <dbReference type="EMBL" id="MDC8760207.1"/>
    </source>
</evidence>
<evidence type="ECO:0000256" key="1">
    <source>
        <dbReference type="ARBA" id="ARBA00004651"/>
    </source>
</evidence>
<dbReference type="RefSeq" id="WP_273673860.1">
    <property type="nucleotide sequence ID" value="NZ_JAQQXR010000011.1"/>
</dbReference>
<keyword evidence="15" id="KW-1185">Reference proteome</keyword>
<comment type="caution">
    <text evidence="14">The sequence shown here is derived from an EMBL/GenBank/DDBJ whole genome shotgun (WGS) entry which is preliminary data.</text>
</comment>
<dbReference type="PANTHER" id="PTHR43221:SF1">
    <property type="entry name" value="PROTEASE HTPX"/>
    <property type="match status" value="1"/>
</dbReference>
<dbReference type="EMBL" id="JAQQXR010000011">
    <property type="protein sequence ID" value="MDC8760207.1"/>
    <property type="molecule type" value="Genomic_DNA"/>
</dbReference>
<evidence type="ECO:0000256" key="5">
    <source>
        <dbReference type="ARBA" id="ARBA00022723"/>
    </source>
</evidence>
<dbReference type="Pfam" id="PF01435">
    <property type="entry name" value="Peptidase_M48"/>
    <property type="match status" value="1"/>
</dbReference>
<keyword evidence="3 11" id="KW-0645">Protease</keyword>
<accession>A0ABT5K5C8</accession>
<dbReference type="PANTHER" id="PTHR43221">
    <property type="entry name" value="PROTEASE HTPX"/>
    <property type="match status" value="1"/>
</dbReference>
<keyword evidence="9 11" id="KW-0482">Metalloprotease</keyword>
<comment type="subcellular location">
    <subcellularLocation>
        <location evidence="1">Cell membrane</location>
        <topology evidence="1">Multi-pass membrane protein</topology>
    </subcellularLocation>
</comment>
<gene>
    <name evidence="14" type="ORF">OIK44_21690</name>
</gene>
<dbReference type="Proteomes" id="UP001221208">
    <property type="component" value="Unassembled WGS sequence"/>
</dbReference>
<comment type="similarity">
    <text evidence="11">Belongs to the peptidase M48 family.</text>
</comment>
<evidence type="ECO:0000256" key="10">
    <source>
        <dbReference type="ARBA" id="ARBA00023136"/>
    </source>
</evidence>
<evidence type="ECO:0000256" key="4">
    <source>
        <dbReference type="ARBA" id="ARBA00022692"/>
    </source>
</evidence>
<dbReference type="InterPro" id="IPR050083">
    <property type="entry name" value="HtpX_protease"/>
</dbReference>
<protein>
    <submittedName>
        <fullName evidence="14">M48 family metallopeptidase</fullName>
    </submittedName>
</protein>
<sequence>MEDGFVVRDYPPFSVPGKIRTYAKEQSLFKILAVFAALFWLLLTVVTVGTVLLALPVLYLFGLLGRSYFIAQLQGNAVQIGPQQLPQLHARLQACCQAVGLDLQPEFYLMSGNGVLNAFATRFLRRYYVVLLSDIVDALHDDEDALNFYIGHELGHIAQKHLARHWWLSFVMLTPLLGAAYARAREYSCDQYGLACCHDTDSAMRALAVLAAGSKRWKTVNLDAYMGQSERSGGFWMSLNELTGDYPWLCKRIARVQRGDAVQFPRRHWLAWGLSALVLRTGFGAVGGLLLYLYLGVTAVSLAIPAYEQYQKNAGRAERHARGRVVEHAYANGLAAASNVELFLVRHKRLPATVAEAGFTLTPQMVRDISIDQDSGRLSIAMVAPLQGQLLYLTPVPQTPATGDGKFNWICSASPAVPEAALPRECRAAPEPAADDA</sequence>
<evidence type="ECO:0000313" key="15">
    <source>
        <dbReference type="Proteomes" id="UP001221208"/>
    </source>
</evidence>
<name>A0ABT5K5C8_9BURK</name>
<evidence type="ECO:0000256" key="7">
    <source>
        <dbReference type="ARBA" id="ARBA00022833"/>
    </source>
</evidence>
<keyword evidence="2" id="KW-1003">Cell membrane</keyword>
<reference evidence="14 15" key="1">
    <citation type="submission" date="2022-10" db="EMBL/GenBank/DDBJ databases">
        <title>Janthinobacterium sp. hw3 Genome sequencing.</title>
        <authorList>
            <person name="Park S."/>
        </authorList>
    </citation>
    <scope>NUCLEOTIDE SEQUENCE [LARGE SCALE GENOMIC DNA]</scope>
    <source>
        <strain evidence="15">hw3</strain>
    </source>
</reference>
<organism evidence="14 15">
    <name type="scientific">Janthinobacterium fluminis</name>
    <dbReference type="NCBI Taxonomy" id="2987524"/>
    <lineage>
        <taxon>Bacteria</taxon>
        <taxon>Pseudomonadati</taxon>
        <taxon>Pseudomonadota</taxon>
        <taxon>Betaproteobacteria</taxon>
        <taxon>Burkholderiales</taxon>
        <taxon>Oxalobacteraceae</taxon>
        <taxon>Janthinobacterium</taxon>
    </lineage>
</organism>
<keyword evidence="5" id="KW-0479">Metal-binding</keyword>
<keyword evidence="10 12" id="KW-0472">Membrane</keyword>
<evidence type="ECO:0000256" key="3">
    <source>
        <dbReference type="ARBA" id="ARBA00022670"/>
    </source>
</evidence>
<feature type="transmembrane region" description="Helical" evidence="12">
    <location>
        <begin position="28"/>
        <end position="61"/>
    </location>
</feature>